<dbReference type="FunFam" id="3.30.1370.30:FF:000002">
    <property type="entry name" value="30S ribosomal protein S8"/>
    <property type="match status" value="1"/>
</dbReference>
<evidence type="ECO:0000256" key="5">
    <source>
        <dbReference type="ARBA" id="ARBA00023274"/>
    </source>
</evidence>
<dbReference type="GO" id="GO:0006412">
    <property type="term" value="P:translation"/>
    <property type="evidence" value="ECO:0007669"/>
    <property type="project" value="UniProtKB-UniRule"/>
</dbReference>
<evidence type="ECO:0000256" key="2">
    <source>
        <dbReference type="ARBA" id="ARBA00022730"/>
    </source>
</evidence>
<dbReference type="Gene3D" id="3.30.1370.30">
    <property type="match status" value="1"/>
</dbReference>
<evidence type="ECO:0000256" key="6">
    <source>
        <dbReference type="ARBA" id="ARBA00035258"/>
    </source>
</evidence>
<evidence type="ECO:0000256" key="3">
    <source>
        <dbReference type="ARBA" id="ARBA00022884"/>
    </source>
</evidence>
<dbReference type="AlphaFoldDB" id="A0A660S4X8"/>
<evidence type="ECO:0000256" key="4">
    <source>
        <dbReference type="ARBA" id="ARBA00022980"/>
    </source>
</evidence>
<dbReference type="GO" id="GO:1990904">
    <property type="term" value="C:ribonucleoprotein complex"/>
    <property type="evidence" value="ECO:0007669"/>
    <property type="project" value="UniProtKB-KW"/>
</dbReference>
<reference evidence="9 10" key="1">
    <citation type="submission" date="2018-06" db="EMBL/GenBank/DDBJ databases">
        <title>Extensive metabolic versatility and redundancy in microbially diverse, dynamic hydrothermal sediments.</title>
        <authorList>
            <person name="Dombrowski N."/>
            <person name="Teske A."/>
            <person name="Baker B.J."/>
        </authorList>
    </citation>
    <scope>NUCLEOTIDE SEQUENCE [LARGE SCALE GENOMIC DNA]</scope>
    <source>
        <strain evidence="9">B35_G9</strain>
    </source>
</reference>
<proteinExistence type="inferred from homology"/>
<comment type="function">
    <text evidence="7">One of the primary rRNA binding proteins, it binds directly to 16S rRNA central domain where it helps coordinate assembly of the platform of the 30S subunit.</text>
</comment>
<evidence type="ECO:0000256" key="1">
    <source>
        <dbReference type="ARBA" id="ARBA00006471"/>
    </source>
</evidence>
<comment type="subunit">
    <text evidence="7">Part of the 30S ribosomal subunit. Contacts proteins S5 and S12.</text>
</comment>
<accession>A0A660S4X8</accession>
<keyword evidence="4 7" id="KW-0689">Ribosomal protein</keyword>
<keyword evidence="3 7" id="KW-0694">RNA-binding</keyword>
<dbReference type="GO" id="GO:0005840">
    <property type="term" value="C:ribosome"/>
    <property type="evidence" value="ECO:0007669"/>
    <property type="project" value="UniProtKB-KW"/>
</dbReference>
<evidence type="ECO:0000313" key="10">
    <source>
        <dbReference type="Proteomes" id="UP000282321"/>
    </source>
</evidence>
<dbReference type="FunFam" id="3.30.1490.10:FF:000001">
    <property type="entry name" value="30S ribosomal protein S8"/>
    <property type="match status" value="1"/>
</dbReference>
<comment type="similarity">
    <text evidence="1 7 8">Belongs to the universal ribosomal protein uS8 family.</text>
</comment>
<dbReference type="InterPro" id="IPR000630">
    <property type="entry name" value="Ribosomal_uS8"/>
</dbReference>
<dbReference type="EMBL" id="QNBC01000140">
    <property type="protein sequence ID" value="RKX64692.1"/>
    <property type="molecule type" value="Genomic_DNA"/>
</dbReference>
<protein>
    <recommendedName>
        <fullName evidence="6 7">Small ribosomal subunit protein uS8</fullName>
    </recommendedName>
</protein>
<evidence type="ECO:0000256" key="8">
    <source>
        <dbReference type="RuleBase" id="RU003660"/>
    </source>
</evidence>
<evidence type="ECO:0000256" key="7">
    <source>
        <dbReference type="HAMAP-Rule" id="MF_01302"/>
    </source>
</evidence>
<dbReference type="GO" id="GO:0005737">
    <property type="term" value="C:cytoplasm"/>
    <property type="evidence" value="ECO:0007669"/>
    <property type="project" value="UniProtKB-ARBA"/>
</dbReference>
<gene>
    <name evidence="7" type="primary">rpsH</name>
    <name evidence="9" type="ORF">DRP44_07845</name>
</gene>
<name>A0A660S4X8_UNCT6</name>
<dbReference type="Gene3D" id="3.30.1490.10">
    <property type="match status" value="1"/>
</dbReference>
<dbReference type="Proteomes" id="UP000282321">
    <property type="component" value="Unassembled WGS sequence"/>
</dbReference>
<organism evidence="9 10">
    <name type="scientific">candidate division TA06 bacterium</name>
    <dbReference type="NCBI Taxonomy" id="2250710"/>
    <lineage>
        <taxon>Bacteria</taxon>
        <taxon>Bacteria division TA06</taxon>
    </lineage>
</organism>
<evidence type="ECO:0000313" key="9">
    <source>
        <dbReference type="EMBL" id="RKX64692.1"/>
    </source>
</evidence>
<dbReference type="HAMAP" id="MF_01302_B">
    <property type="entry name" value="Ribosomal_uS8_B"/>
    <property type="match status" value="1"/>
</dbReference>
<dbReference type="Pfam" id="PF00410">
    <property type="entry name" value="Ribosomal_S8"/>
    <property type="match status" value="1"/>
</dbReference>
<sequence>MSGIVDPIADMLIRIVNAQKAKHETVMIPASKVKESIAKILFENGFIRGYKVEKDNKQNTIIVELKYVARDGVIKGVKRISKPGRRVYKGYDQIPRVLNGLGIAIVSTSKGIMSDKNAKKNNVGGEILCYIW</sequence>
<comment type="caution">
    <text evidence="9">The sequence shown here is derived from an EMBL/GenBank/DDBJ whole genome shotgun (WGS) entry which is preliminary data.</text>
</comment>
<dbReference type="InterPro" id="IPR047863">
    <property type="entry name" value="Ribosomal_uS8_CS"/>
</dbReference>
<dbReference type="GO" id="GO:0019843">
    <property type="term" value="F:rRNA binding"/>
    <property type="evidence" value="ECO:0007669"/>
    <property type="project" value="UniProtKB-UniRule"/>
</dbReference>
<keyword evidence="5 7" id="KW-0687">Ribonucleoprotein</keyword>
<keyword evidence="2 7" id="KW-0699">rRNA-binding</keyword>
<dbReference type="GO" id="GO:0003735">
    <property type="term" value="F:structural constituent of ribosome"/>
    <property type="evidence" value="ECO:0007669"/>
    <property type="project" value="InterPro"/>
</dbReference>
<dbReference type="SUPFAM" id="SSF56047">
    <property type="entry name" value="Ribosomal protein S8"/>
    <property type="match status" value="1"/>
</dbReference>
<dbReference type="NCBIfam" id="NF001109">
    <property type="entry name" value="PRK00136.1"/>
    <property type="match status" value="1"/>
</dbReference>
<dbReference type="PROSITE" id="PS00053">
    <property type="entry name" value="RIBOSOMAL_S8"/>
    <property type="match status" value="1"/>
</dbReference>
<dbReference type="InterPro" id="IPR035987">
    <property type="entry name" value="Ribosomal_uS8_sf"/>
</dbReference>
<dbReference type="PANTHER" id="PTHR11758">
    <property type="entry name" value="40S RIBOSOMAL PROTEIN S15A"/>
    <property type="match status" value="1"/>
</dbReference>